<evidence type="ECO:0000313" key="1">
    <source>
        <dbReference type="EMBL" id="MBS6622780.1"/>
    </source>
</evidence>
<organism evidence="1 2">
    <name type="scientific">Faecalibacterium prausnitzii</name>
    <dbReference type="NCBI Taxonomy" id="853"/>
    <lineage>
        <taxon>Bacteria</taxon>
        <taxon>Bacillati</taxon>
        <taxon>Bacillota</taxon>
        <taxon>Clostridia</taxon>
        <taxon>Eubacteriales</taxon>
        <taxon>Oscillospiraceae</taxon>
        <taxon>Faecalibacterium</taxon>
    </lineage>
</organism>
<sequence length="68" mass="6945">MSAAAAAGAICRRLCSTGHAAAWVDGERWEFFATDNGAEIVGPSILETAGSLSALVALLGKAILILEE</sequence>
<gene>
    <name evidence="1" type="ORF">KH315_11560</name>
</gene>
<dbReference type="AlphaFoldDB" id="A0A9E1GLY3"/>
<proteinExistence type="predicted"/>
<dbReference type="EMBL" id="JAGZYH010000049">
    <property type="protein sequence ID" value="MBS6622780.1"/>
    <property type="molecule type" value="Genomic_DNA"/>
</dbReference>
<name>A0A9E1GLY3_9FIRM</name>
<accession>A0A9E1GLY3</accession>
<comment type="caution">
    <text evidence="1">The sequence shown here is derived from an EMBL/GenBank/DDBJ whole genome shotgun (WGS) entry which is preliminary data.</text>
</comment>
<dbReference type="Proteomes" id="UP000811365">
    <property type="component" value="Unassembled WGS sequence"/>
</dbReference>
<reference evidence="1" key="1">
    <citation type="submission" date="2021-02" db="EMBL/GenBank/DDBJ databases">
        <title>Infant gut strain persistence is associated with maternal origin, phylogeny, and functional potential including surface adhesion and iron acquisition.</title>
        <authorList>
            <person name="Lou Y.C."/>
        </authorList>
    </citation>
    <scope>NUCLEOTIDE SEQUENCE</scope>
    <source>
        <strain evidence="1">L2_039_000G1_dasL2_039_000G1_maxbin2.maxbin.077</strain>
    </source>
</reference>
<protein>
    <submittedName>
        <fullName evidence="1">Uncharacterized protein</fullName>
    </submittedName>
</protein>
<evidence type="ECO:0000313" key="2">
    <source>
        <dbReference type="Proteomes" id="UP000811365"/>
    </source>
</evidence>